<dbReference type="InterPro" id="IPR018490">
    <property type="entry name" value="cNMP-bd_dom_sf"/>
</dbReference>
<evidence type="ECO:0000313" key="7">
    <source>
        <dbReference type="Proteomes" id="UP001501588"/>
    </source>
</evidence>
<keyword evidence="3" id="KW-0804">Transcription</keyword>
<evidence type="ECO:0000259" key="5">
    <source>
        <dbReference type="PROSITE" id="PS51063"/>
    </source>
</evidence>
<dbReference type="Pfam" id="PF13545">
    <property type="entry name" value="HTH_Crp_2"/>
    <property type="match status" value="1"/>
</dbReference>
<dbReference type="InterPro" id="IPR000595">
    <property type="entry name" value="cNMP-bd_dom"/>
</dbReference>
<keyword evidence="7" id="KW-1185">Reference proteome</keyword>
<dbReference type="InterPro" id="IPR036390">
    <property type="entry name" value="WH_DNA-bd_sf"/>
</dbReference>
<dbReference type="PROSITE" id="PS50042">
    <property type="entry name" value="CNMP_BINDING_3"/>
    <property type="match status" value="1"/>
</dbReference>
<accession>A0ABN1EJN7</accession>
<dbReference type="InterPro" id="IPR012318">
    <property type="entry name" value="HTH_CRP"/>
</dbReference>
<dbReference type="CDD" id="cd00038">
    <property type="entry name" value="CAP_ED"/>
    <property type="match status" value="1"/>
</dbReference>
<dbReference type="PANTHER" id="PTHR24567">
    <property type="entry name" value="CRP FAMILY TRANSCRIPTIONAL REGULATORY PROTEIN"/>
    <property type="match status" value="1"/>
</dbReference>
<name>A0ABN1EJN7_9PROT</name>
<dbReference type="RefSeq" id="WP_343893320.1">
    <property type="nucleotide sequence ID" value="NZ_BAAAFZ010000006.1"/>
</dbReference>
<feature type="domain" description="HTH crp-type" evidence="5">
    <location>
        <begin position="173"/>
        <end position="242"/>
    </location>
</feature>
<sequence length="257" mass="27962">MIQVKEDGPLRLIVGPHPRLDSPMPNSPLNIDLIRRSPFFAAAGEAAMEGLLRSSFAQRLPRGTVVFEQHERADFLHLLLEGSVGLRAEDEAGHATIVEIFGPGELFLAPAAVLRMPCSASGVLLVDSRVLMIPADAFREAIGTDLALSRATVELLSRHWRLMVDQVVDLKLRPAERRVARFLARRVPEEAGAGPVGLAEPRTAIAARLGMTPETLSRALAALEARGAIRLSARRADVADRAALLEADTFPKRVRVR</sequence>
<dbReference type="Gene3D" id="1.10.10.10">
    <property type="entry name" value="Winged helix-like DNA-binding domain superfamily/Winged helix DNA-binding domain"/>
    <property type="match status" value="1"/>
</dbReference>
<dbReference type="EMBL" id="BAAAFZ010000006">
    <property type="protein sequence ID" value="GAA0568059.1"/>
    <property type="molecule type" value="Genomic_DNA"/>
</dbReference>
<dbReference type="PANTHER" id="PTHR24567:SF26">
    <property type="entry name" value="REGULATORY PROTEIN YEIL"/>
    <property type="match status" value="1"/>
</dbReference>
<organism evidence="6 7">
    <name type="scientific">Craurococcus roseus</name>
    <dbReference type="NCBI Taxonomy" id="77585"/>
    <lineage>
        <taxon>Bacteria</taxon>
        <taxon>Pseudomonadati</taxon>
        <taxon>Pseudomonadota</taxon>
        <taxon>Alphaproteobacteria</taxon>
        <taxon>Acetobacterales</taxon>
        <taxon>Acetobacteraceae</taxon>
        <taxon>Craurococcus</taxon>
    </lineage>
</organism>
<evidence type="ECO:0000256" key="1">
    <source>
        <dbReference type="ARBA" id="ARBA00023015"/>
    </source>
</evidence>
<evidence type="ECO:0000313" key="6">
    <source>
        <dbReference type="EMBL" id="GAA0568059.1"/>
    </source>
</evidence>
<dbReference type="SMART" id="SM00100">
    <property type="entry name" value="cNMP"/>
    <property type="match status" value="1"/>
</dbReference>
<protein>
    <submittedName>
        <fullName evidence="6">Transcriptional activator FtrB</fullName>
    </submittedName>
</protein>
<dbReference type="SUPFAM" id="SSF46785">
    <property type="entry name" value="Winged helix' DNA-binding domain"/>
    <property type="match status" value="1"/>
</dbReference>
<dbReference type="SMART" id="SM00419">
    <property type="entry name" value="HTH_CRP"/>
    <property type="match status" value="1"/>
</dbReference>
<comment type="caution">
    <text evidence="6">The sequence shown here is derived from an EMBL/GenBank/DDBJ whole genome shotgun (WGS) entry which is preliminary data.</text>
</comment>
<evidence type="ECO:0000256" key="2">
    <source>
        <dbReference type="ARBA" id="ARBA00023125"/>
    </source>
</evidence>
<dbReference type="PROSITE" id="PS51063">
    <property type="entry name" value="HTH_CRP_2"/>
    <property type="match status" value="1"/>
</dbReference>
<dbReference type="InterPro" id="IPR050397">
    <property type="entry name" value="Env_Response_Regulators"/>
</dbReference>
<feature type="domain" description="Cyclic nucleotide-binding" evidence="4">
    <location>
        <begin position="39"/>
        <end position="159"/>
    </location>
</feature>
<keyword evidence="1" id="KW-0805">Transcription regulation</keyword>
<reference evidence="6 7" key="1">
    <citation type="journal article" date="2019" name="Int. J. Syst. Evol. Microbiol.">
        <title>The Global Catalogue of Microorganisms (GCM) 10K type strain sequencing project: providing services to taxonomists for standard genome sequencing and annotation.</title>
        <authorList>
            <consortium name="The Broad Institute Genomics Platform"/>
            <consortium name="The Broad Institute Genome Sequencing Center for Infectious Disease"/>
            <person name="Wu L."/>
            <person name="Ma J."/>
        </authorList>
    </citation>
    <scope>NUCLEOTIDE SEQUENCE [LARGE SCALE GENOMIC DNA]</scope>
    <source>
        <strain evidence="6 7">JCM 9933</strain>
    </source>
</reference>
<dbReference type="Pfam" id="PF00027">
    <property type="entry name" value="cNMP_binding"/>
    <property type="match status" value="1"/>
</dbReference>
<dbReference type="Proteomes" id="UP001501588">
    <property type="component" value="Unassembled WGS sequence"/>
</dbReference>
<dbReference type="InterPro" id="IPR036388">
    <property type="entry name" value="WH-like_DNA-bd_sf"/>
</dbReference>
<keyword evidence="2" id="KW-0238">DNA-binding</keyword>
<proteinExistence type="predicted"/>
<dbReference type="SUPFAM" id="SSF51206">
    <property type="entry name" value="cAMP-binding domain-like"/>
    <property type="match status" value="1"/>
</dbReference>
<evidence type="ECO:0000259" key="4">
    <source>
        <dbReference type="PROSITE" id="PS50042"/>
    </source>
</evidence>
<dbReference type="Gene3D" id="2.60.120.10">
    <property type="entry name" value="Jelly Rolls"/>
    <property type="match status" value="1"/>
</dbReference>
<gene>
    <name evidence="6" type="primary">ftrB</name>
    <name evidence="6" type="ORF">GCM10009416_02600</name>
</gene>
<evidence type="ECO:0000256" key="3">
    <source>
        <dbReference type="ARBA" id="ARBA00023163"/>
    </source>
</evidence>
<dbReference type="InterPro" id="IPR014710">
    <property type="entry name" value="RmlC-like_jellyroll"/>
</dbReference>